<gene>
    <name evidence="1" type="ORF">GCM10017786_04340</name>
</gene>
<keyword evidence="2" id="KW-1185">Reference proteome</keyword>
<reference evidence="2" key="1">
    <citation type="journal article" date="2019" name="Int. J. Syst. Evol. Microbiol.">
        <title>The Global Catalogue of Microorganisms (GCM) 10K type strain sequencing project: providing services to taxonomists for standard genome sequencing and annotation.</title>
        <authorList>
            <consortium name="The Broad Institute Genomics Platform"/>
            <consortium name="The Broad Institute Genome Sequencing Center for Infectious Disease"/>
            <person name="Wu L."/>
            <person name="Ma J."/>
        </authorList>
    </citation>
    <scope>NUCLEOTIDE SEQUENCE [LARGE SCALE GENOMIC DNA]</scope>
    <source>
        <strain evidence="2">CGMCC 4.7677</strain>
    </source>
</reference>
<accession>A0ABQ3IC58</accession>
<dbReference type="EMBL" id="BNAU01000001">
    <property type="protein sequence ID" value="GHE77930.1"/>
    <property type="molecule type" value="Genomic_DNA"/>
</dbReference>
<comment type="caution">
    <text evidence="1">The sequence shown here is derived from an EMBL/GenBank/DDBJ whole genome shotgun (WGS) entry which is preliminary data.</text>
</comment>
<protein>
    <recommendedName>
        <fullName evidence="3">ESX-1 secretion-associated protein</fullName>
    </recommendedName>
</protein>
<evidence type="ECO:0000313" key="1">
    <source>
        <dbReference type="EMBL" id="GHE77930.1"/>
    </source>
</evidence>
<name>A0ABQ3IC58_9PSEU</name>
<evidence type="ECO:0008006" key="3">
    <source>
        <dbReference type="Google" id="ProtNLM"/>
    </source>
</evidence>
<organism evidence="1 2">
    <name type="scientific">Amycolatopsis deserti</name>
    <dbReference type="NCBI Taxonomy" id="185696"/>
    <lineage>
        <taxon>Bacteria</taxon>
        <taxon>Bacillati</taxon>
        <taxon>Actinomycetota</taxon>
        <taxon>Actinomycetes</taxon>
        <taxon>Pseudonocardiales</taxon>
        <taxon>Pseudonocardiaceae</taxon>
        <taxon>Amycolatopsis</taxon>
    </lineage>
</organism>
<sequence>MAELPDHESQPGTGFDVVPGSLARAATGLSEASDTWRDARELLLGSDLRLDWLGALARRSASISDGVRSYQDAVAEVRLNLARGATVLAESELTLKQIAGVYAHVDEEYASAFGYRRGSRG</sequence>
<proteinExistence type="predicted"/>
<dbReference type="RefSeq" id="WP_191242780.1">
    <property type="nucleotide sequence ID" value="NZ_BNAU01000001.1"/>
</dbReference>
<evidence type="ECO:0000313" key="2">
    <source>
        <dbReference type="Proteomes" id="UP000605897"/>
    </source>
</evidence>
<dbReference type="Proteomes" id="UP000605897">
    <property type="component" value="Unassembled WGS sequence"/>
</dbReference>